<dbReference type="CDD" id="cd02966">
    <property type="entry name" value="TlpA_like_family"/>
    <property type="match status" value="1"/>
</dbReference>
<evidence type="ECO:0000256" key="2">
    <source>
        <dbReference type="ARBA" id="ARBA00022748"/>
    </source>
</evidence>
<name>A0A381VF65_9ZZZZ</name>
<accession>A0A381VF65</accession>
<dbReference type="InterPro" id="IPR013740">
    <property type="entry name" value="Redoxin"/>
</dbReference>
<dbReference type="Gene3D" id="3.40.30.10">
    <property type="entry name" value="Glutaredoxin"/>
    <property type="match status" value="1"/>
</dbReference>
<sequence length="201" mass="23553">MKSYMSSFCIVLLFSILSGQEDVDHNVKKLKVGDIAPNWSIKSESSKFEFLKNWTVKRNRQLRNPSKQSERHVVLFTFFATWCPPCVNQLEPLELVYQKYKDNKIKFFIIDGTEYHRKTWDEPWVQDAPKTRQFLIDNKINIPFLEDKGVTGKKYGIQGIPTIFVIDKFGIIQLIRVGYTKEEEDLVSDLSEIIDKLLLDK</sequence>
<evidence type="ECO:0000259" key="5">
    <source>
        <dbReference type="PROSITE" id="PS51352"/>
    </source>
</evidence>
<dbReference type="InterPro" id="IPR036249">
    <property type="entry name" value="Thioredoxin-like_sf"/>
</dbReference>
<comment type="subcellular location">
    <subcellularLocation>
        <location evidence="1">Cell envelope</location>
    </subcellularLocation>
</comment>
<proteinExistence type="predicted"/>
<evidence type="ECO:0000256" key="4">
    <source>
        <dbReference type="ARBA" id="ARBA00023284"/>
    </source>
</evidence>
<protein>
    <recommendedName>
        <fullName evidence="5">Thioredoxin domain-containing protein</fullName>
    </recommendedName>
</protein>
<gene>
    <name evidence="6" type="ORF">METZ01_LOCUS91834</name>
</gene>
<keyword evidence="4" id="KW-0676">Redox-active center</keyword>
<dbReference type="InterPro" id="IPR050553">
    <property type="entry name" value="Thioredoxin_ResA/DsbE_sf"/>
</dbReference>
<keyword evidence="3" id="KW-1015">Disulfide bond</keyword>
<dbReference type="GO" id="GO:0030313">
    <property type="term" value="C:cell envelope"/>
    <property type="evidence" value="ECO:0007669"/>
    <property type="project" value="UniProtKB-SubCell"/>
</dbReference>
<feature type="domain" description="Thioredoxin" evidence="5">
    <location>
        <begin position="30"/>
        <end position="199"/>
    </location>
</feature>
<dbReference type="AlphaFoldDB" id="A0A381VF65"/>
<dbReference type="EMBL" id="UINC01008668">
    <property type="protein sequence ID" value="SVA38980.1"/>
    <property type="molecule type" value="Genomic_DNA"/>
</dbReference>
<evidence type="ECO:0000313" key="6">
    <source>
        <dbReference type="EMBL" id="SVA38980.1"/>
    </source>
</evidence>
<evidence type="ECO:0000256" key="3">
    <source>
        <dbReference type="ARBA" id="ARBA00023157"/>
    </source>
</evidence>
<evidence type="ECO:0000256" key="1">
    <source>
        <dbReference type="ARBA" id="ARBA00004196"/>
    </source>
</evidence>
<dbReference type="Pfam" id="PF08534">
    <property type="entry name" value="Redoxin"/>
    <property type="match status" value="1"/>
</dbReference>
<dbReference type="GO" id="GO:0016491">
    <property type="term" value="F:oxidoreductase activity"/>
    <property type="evidence" value="ECO:0007669"/>
    <property type="project" value="InterPro"/>
</dbReference>
<dbReference type="InterPro" id="IPR013766">
    <property type="entry name" value="Thioredoxin_domain"/>
</dbReference>
<dbReference type="SUPFAM" id="SSF52833">
    <property type="entry name" value="Thioredoxin-like"/>
    <property type="match status" value="1"/>
</dbReference>
<dbReference type="PROSITE" id="PS51352">
    <property type="entry name" value="THIOREDOXIN_2"/>
    <property type="match status" value="1"/>
</dbReference>
<organism evidence="6">
    <name type="scientific">marine metagenome</name>
    <dbReference type="NCBI Taxonomy" id="408172"/>
    <lineage>
        <taxon>unclassified sequences</taxon>
        <taxon>metagenomes</taxon>
        <taxon>ecological metagenomes</taxon>
    </lineage>
</organism>
<reference evidence="6" key="1">
    <citation type="submission" date="2018-05" db="EMBL/GenBank/DDBJ databases">
        <authorList>
            <person name="Lanie J.A."/>
            <person name="Ng W.-L."/>
            <person name="Kazmierczak K.M."/>
            <person name="Andrzejewski T.M."/>
            <person name="Davidsen T.M."/>
            <person name="Wayne K.J."/>
            <person name="Tettelin H."/>
            <person name="Glass J.I."/>
            <person name="Rusch D."/>
            <person name="Podicherti R."/>
            <person name="Tsui H.-C.T."/>
            <person name="Winkler M.E."/>
        </authorList>
    </citation>
    <scope>NUCLEOTIDE SEQUENCE</scope>
</reference>
<dbReference type="GO" id="GO:0017004">
    <property type="term" value="P:cytochrome complex assembly"/>
    <property type="evidence" value="ECO:0007669"/>
    <property type="project" value="UniProtKB-KW"/>
</dbReference>
<dbReference type="PANTHER" id="PTHR42852">
    <property type="entry name" value="THIOL:DISULFIDE INTERCHANGE PROTEIN DSBE"/>
    <property type="match status" value="1"/>
</dbReference>
<keyword evidence="2" id="KW-0201">Cytochrome c-type biogenesis</keyword>
<dbReference type="PANTHER" id="PTHR42852:SF6">
    <property type="entry name" value="THIOL:DISULFIDE INTERCHANGE PROTEIN DSBE"/>
    <property type="match status" value="1"/>
</dbReference>